<evidence type="ECO:0000313" key="3">
    <source>
        <dbReference type="Proteomes" id="UP000639403"/>
    </source>
</evidence>
<feature type="compositionally biased region" description="Acidic residues" evidence="1">
    <location>
        <begin position="137"/>
        <end position="149"/>
    </location>
</feature>
<evidence type="ECO:0000313" key="2">
    <source>
        <dbReference type="EMBL" id="KAF9816751.1"/>
    </source>
</evidence>
<reference evidence="2" key="1">
    <citation type="submission" date="2020-11" db="EMBL/GenBank/DDBJ databases">
        <authorList>
            <person name="Koelle M."/>
            <person name="Horta M.A.C."/>
            <person name="Nowrousian M."/>
            <person name="Ohm R.A."/>
            <person name="Benz P."/>
            <person name="Pilgard A."/>
        </authorList>
    </citation>
    <scope>NUCLEOTIDE SEQUENCE</scope>
    <source>
        <strain evidence="2">FPRL280</strain>
    </source>
</reference>
<feature type="region of interest" description="Disordered" evidence="1">
    <location>
        <begin position="137"/>
        <end position="163"/>
    </location>
</feature>
<dbReference type="AlphaFoldDB" id="A0A8H7P4Z4"/>
<sequence>MDLDYMTDCSSSTITLLNSMNIVTYILLDDVRPHTANVPRSFADIPSPTIRSHRSLSSILISRFLIHIRQAADGAERTLSGQSTIAFRNSQPNSTQRWSFSMAELAADIDHKGDGPNSTSLTDSAAADDDDFLEEVRDEEDRIENEESGIELQGVSLTARRSM</sequence>
<dbReference type="EMBL" id="JADOXO010000053">
    <property type="protein sequence ID" value="KAF9816751.1"/>
    <property type="molecule type" value="Genomic_DNA"/>
</dbReference>
<dbReference type="Proteomes" id="UP000639403">
    <property type="component" value="Unassembled WGS sequence"/>
</dbReference>
<accession>A0A8H7P4Z4</accession>
<reference evidence="2" key="2">
    <citation type="journal article" name="Front. Microbiol.">
        <title>Degradative Capacity of Two Strains of Rhodonia placenta: From Phenotype to Genotype.</title>
        <authorList>
            <person name="Kolle M."/>
            <person name="Horta M.A.C."/>
            <person name="Nowrousian M."/>
            <person name="Ohm R.A."/>
            <person name="Benz J.P."/>
            <person name="Pilgard A."/>
        </authorList>
    </citation>
    <scope>NUCLEOTIDE SEQUENCE</scope>
    <source>
        <strain evidence="2">FPRL280</strain>
    </source>
</reference>
<evidence type="ECO:0000256" key="1">
    <source>
        <dbReference type="SAM" id="MobiDB-lite"/>
    </source>
</evidence>
<organism evidence="2 3">
    <name type="scientific">Rhodonia placenta</name>
    <dbReference type="NCBI Taxonomy" id="104341"/>
    <lineage>
        <taxon>Eukaryota</taxon>
        <taxon>Fungi</taxon>
        <taxon>Dikarya</taxon>
        <taxon>Basidiomycota</taxon>
        <taxon>Agaricomycotina</taxon>
        <taxon>Agaricomycetes</taxon>
        <taxon>Polyporales</taxon>
        <taxon>Adustoporiaceae</taxon>
        <taxon>Rhodonia</taxon>
    </lineage>
</organism>
<proteinExistence type="predicted"/>
<name>A0A8H7P4Z4_9APHY</name>
<gene>
    <name evidence="2" type="ORF">IEO21_03913</name>
</gene>
<comment type="caution">
    <text evidence="2">The sequence shown here is derived from an EMBL/GenBank/DDBJ whole genome shotgun (WGS) entry which is preliminary data.</text>
</comment>
<protein>
    <submittedName>
        <fullName evidence="2">Uncharacterized protein</fullName>
    </submittedName>
</protein>